<evidence type="ECO:0000313" key="3">
    <source>
        <dbReference type="Proteomes" id="UP000237271"/>
    </source>
</evidence>
<proteinExistence type="predicted"/>
<dbReference type="AlphaFoldDB" id="A0A2P4WZ60"/>
<evidence type="ECO:0000313" key="2">
    <source>
        <dbReference type="EMBL" id="POM58565.1"/>
    </source>
</evidence>
<dbReference type="PANTHER" id="PTHR33050">
    <property type="entry name" value="REVERSE TRANSCRIPTASE DOMAIN-CONTAINING PROTEIN"/>
    <property type="match status" value="1"/>
</dbReference>
<organism evidence="2 3">
    <name type="scientific">Phytophthora palmivora</name>
    <dbReference type="NCBI Taxonomy" id="4796"/>
    <lineage>
        <taxon>Eukaryota</taxon>
        <taxon>Sar</taxon>
        <taxon>Stramenopiles</taxon>
        <taxon>Oomycota</taxon>
        <taxon>Peronosporomycetes</taxon>
        <taxon>Peronosporales</taxon>
        <taxon>Peronosporaceae</taxon>
        <taxon>Phytophthora</taxon>
    </lineage>
</organism>
<feature type="region of interest" description="Disordered" evidence="1">
    <location>
        <begin position="321"/>
        <end position="366"/>
    </location>
</feature>
<gene>
    <name evidence="2" type="ORF">PHPALM_36771</name>
</gene>
<sequence length="1136" mass="126402">MARQIVLLLPSDVPNEELDGPHYGEVTLRGNRAASRAQLLPKRSGENFPSVEITPDIARTRRVPAAELRSGAPGWLLYRPVVCDHEGAFLHGQVVNYGNGLLSINTRGGIVQVPYDKATEVAPVVACLLWNSQLLPDLPSLSAIEQVHTTILDRILGRDGCRASKSIARILRGFVAPTGLPKAGEILTWRCPRTGEAKPVRVGHVVEFTFYVDGDRSIPTSITLGTSYCDDPRSRNLSQAAQPTTPNRDTFDRNATESASEDEADEGFANILDALETQAPPPKRRRLACFQDPATTAILQALSRYPDLLSTYVDQLDRIEQETQDPASSTTAGVGPSRMPNTQSVGANATGNLRSRHTFGDSVDSERVSPSTMACIFDLLPTSDLADRQHRFRPTRAQQDVHRAITAPYYAGKNPDDFMDHARNSTATKFMPHPAVLSRLYEFQFGTCVNLQNFSPALNLPEPPRSPHFTDLVDAISVLDVYASEFFNDTTSQFICDDLRELAPWSEVEVKGLAFWLGKVFGAFRLAVVNDLANDSHSRHQVMNRFSLQDGELNGILLKLSRSARHLTRELVTSTKVRRERPHSKGKSSKIPPEVLRHIPKLGGRQLCLMFVSKRGCSSDSSDRCTQSFLTHFSPETLHPNVQKYVKERTTRPARLQITRAVVDRIIHLLKERLVSKEEARGCHRRSVAKAARISCPCNDELAQRPQDVYQLDMAQVRTISQLISQLVVKKNLSLEETIRLWRGQSIRSPQPNKALSTIHYPWLLHGYKHLDLMMRTATHGVTHYFRSPTNLPPQKHCGNHKSASEMSKALYRSIREGQNDGSYLLVLSSVAKMWSELHYSPFGCVAKAGCDPQVEARVIHDLSYPRGASTNAWSDQNDIPDLSYEHVAGIAHRIIHLRRAYPTALVKLLKGDVKHAFRNLHVREDVCAHFVGELPEAGVIVIDLALPFGWTSSPAHYGVFGGAITHLVRRESPHSLMPSDHDAVPFFCFNWVDDHVPVEPDIGSRLTCSENALRLAMAAVLGPRAINDKKISLWTTKLTALGLEWNTEGLTVSMPNEKIAKALNRVDSVLLSEKVTRTGLDELLGSLRHGCVTIFPEVSISSSEYPTWDICKTKPQRAPRFTMVLAHSAPRKVSR</sequence>
<dbReference type="EMBL" id="NCKW01020206">
    <property type="protein sequence ID" value="POM58565.1"/>
    <property type="molecule type" value="Genomic_DNA"/>
</dbReference>
<dbReference type="Proteomes" id="UP000237271">
    <property type="component" value="Unassembled WGS sequence"/>
</dbReference>
<accession>A0A2P4WZ60</accession>
<keyword evidence="3" id="KW-1185">Reference proteome</keyword>
<feature type="region of interest" description="Disordered" evidence="1">
    <location>
        <begin position="232"/>
        <end position="264"/>
    </location>
</feature>
<comment type="caution">
    <text evidence="2">The sequence shown here is derived from an EMBL/GenBank/DDBJ whole genome shotgun (WGS) entry which is preliminary data.</text>
</comment>
<dbReference type="PANTHER" id="PTHR33050:SF7">
    <property type="entry name" value="RIBONUCLEASE H"/>
    <property type="match status" value="1"/>
</dbReference>
<feature type="compositionally biased region" description="Polar residues" evidence="1">
    <location>
        <begin position="235"/>
        <end position="248"/>
    </location>
</feature>
<name>A0A2P4WZ60_9STRA</name>
<feature type="compositionally biased region" description="Polar residues" evidence="1">
    <location>
        <begin position="339"/>
        <end position="353"/>
    </location>
</feature>
<dbReference type="InterPro" id="IPR052055">
    <property type="entry name" value="Hepadnavirus_pol/RT"/>
</dbReference>
<protein>
    <submittedName>
        <fullName evidence="2">Uncharacterized protein</fullName>
    </submittedName>
</protein>
<reference evidence="2 3" key="1">
    <citation type="journal article" date="2017" name="Genome Biol. Evol.">
        <title>Phytophthora megakarya and P. palmivora, closely related causal agents of cacao black pod rot, underwent increases in genome sizes and gene numbers by different mechanisms.</title>
        <authorList>
            <person name="Ali S.S."/>
            <person name="Shao J."/>
            <person name="Lary D.J."/>
            <person name="Kronmiller B."/>
            <person name="Shen D."/>
            <person name="Strem M.D."/>
            <person name="Amoako-Attah I."/>
            <person name="Akrofi A.Y."/>
            <person name="Begoude B.A."/>
            <person name="Ten Hoopen G.M."/>
            <person name="Coulibaly K."/>
            <person name="Kebe B.I."/>
            <person name="Melnick R.L."/>
            <person name="Guiltinan M.J."/>
            <person name="Tyler B.M."/>
            <person name="Meinhardt L.W."/>
            <person name="Bailey B.A."/>
        </authorList>
    </citation>
    <scope>NUCLEOTIDE SEQUENCE [LARGE SCALE GENOMIC DNA]</scope>
    <source>
        <strain evidence="3">sbr112.9</strain>
    </source>
</reference>
<dbReference type="OrthoDB" id="99404at2759"/>
<evidence type="ECO:0000256" key="1">
    <source>
        <dbReference type="SAM" id="MobiDB-lite"/>
    </source>
</evidence>